<feature type="transmembrane region" description="Helical" evidence="2">
    <location>
        <begin position="338"/>
        <end position="357"/>
    </location>
</feature>
<gene>
    <name evidence="3" type="ORF">HME7025_02599</name>
</gene>
<dbReference type="Proteomes" id="UP000245468">
    <property type="component" value="Chromosome"/>
</dbReference>
<feature type="transmembrane region" description="Helical" evidence="2">
    <location>
        <begin position="235"/>
        <end position="258"/>
    </location>
</feature>
<feature type="transmembrane region" description="Helical" evidence="2">
    <location>
        <begin position="203"/>
        <end position="223"/>
    </location>
</feature>
<evidence type="ECO:0000313" key="3">
    <source>
        <dbReference type="EMBL" id="AWL10439.1"/>
    </source>
</evidence>
<evidence type="ECO:0000256" key="1">
    <source>
        <dbReference type="ARBA" id="ARBA00022448"/>
    </source>
</evidence>
<feature type="transmembrane region" description="Helical" evidence="2">
    <location>
        <begin position="38"/>
        <end position="54"/>
    </location>
</feature>
<feature type="transmembrane region" description="Helical" evidence="2">
    <location>
        <begin position="61"/>
        <end position="82"/>
    </location>
</feature>
<evidence type="ECO:0000256" key="2">
    <source>
        <dbReference type="SAM" id="Phobius"/>
    </source>
</evidence>
<proteinExistence type="predicted"/>
<feature type="transmembrane region" description="Helical" evidence="2">
    <location>
        <begin position="167"/>
        <end position="191"/>
    </location>
</feature>
<dbReference type="AlphaFoldDB" id="A0A2S2DYN4"/>
<name>A0A2S2DYN4_9BACT</name>
<keyword evidence="2" id="KW-0812">Transmembrane</keyword>
<dbReference type="OrthoDB" id="1490711at2"/>
<keyword evidence="2" id="KW-0472">Membrane</keyword>
<evidence type="ECO:0000313" key="4">
    <source>
        <dbReference type="Proteomes" id="UP000245468"/>
    </source>
</evidence>
<evidence type="ECO:0008006" key="5">
    <source>
        <dbReference type="Google" id="ProtNLM"/>
    </source>
</evidence>
<feature type="transmembrane region" description="Helical" evidence="2">
    <location>
        <begin position="306"/>
        <end position="326"/>
    </location>
</feature>
<dbReference type="PANTHER" id="PTHR36838:SF3">
    <property type="entry name" value="TRANSPORTER AUXIN EFFLUX CARRIER EC FAMILY"/>
    <property type="match status" value="1"/>
</dbReference>
<feature type="transmembrane region" description="Helical" evidence="2">
    <location>
        <begin position="264"/>
        <end position="285"/>
    </location>
</feature>
<dbReference type="EMBL" id="CP029346">
    <property type="protein sequence ID" value="AWL10439.1"/>
    <property type="molecule type" value="Genomic_DNA"/>
</dbReference>
<keyword evidence="4" id="KW-1185">Reference proteome</keyword>
<accession>A0A2S2DYN4</accession>
<keyword evidence="1" id="KW-0813">Transport</keyword>
<dbReference type="PANTHER" id="PTHR36838">
    <property type="entry name" value="AUXIN EFFLUX CARRIER FAMILY PROTEIN"/>
    <property type="match status" value="1"/>
</dbReference>
<feature type="transmembrane region" description="Helical" evidence="2">
    <location>
        <begin position="123"/>
        <end position="146"/>
    </location>
</feature>
<sequence length="371" mass="41002">MIDAIEKTLTLMLLIVLGVALRKKIKNKSEIQGLKEVILSVALPATVFIALMGIKMSFSMLIYPIILVCFNFFIFLTAPYFLPFFGLEKNSPASRTLTMLLPSLAPGLSSFPFISEFLGGESLAMAAMADVGNKFFALNFLYYISLKMHMAIQEDGAIGNKKGMKDFLWSLIKEPINVIMLLAIVFLSMGFHMSTLPIVIQEIFSRASTLMGPLVLIYIGMAVELKEGKEIKMILSILFFRAGITILFSLIVIFLFGIHDPNMVLLAVVVPLSACSFWPFAHISVIHHKEELKEIPDYRKTFDANLALLTLAISLPLSTILVIGVLASGQTFAETSNLVLLSITLLGVGILPHLKVFKKITSSLRNLKEAH</sequence>
<dbReference type="KEGG" id="psez:HME7025_02599"/>
<keyword evidence="2" id="KW-1133">Transmembrane helix</keyword>
<protein>
    <recommendedName>
        <fullName evidence="5">Permease</fullName>
    </recommendedName>
</protein>
<dbReference type="RefSeq" id="WP_109324713.1">
    <property type="nucleotide sequence ID" value="NZ_CP029346.1"/>
</dbReference>
<organism evidence="3 4">
    <name type="scientific">Aquirufa nivalisilvae</name>
    <dbReference type="NCBI Taxonomy" id="2516557"/>
    <lineage>
        <taxon>Bacteria</taxon>
        <taxon>Pseudomonadati</taxon>
        <taxon>Bacteroidota</taxon>
        <taxon>Cytophagia</taxon>
        <taxon>Cytophagales</taxon>
        <taxon>Flectobacillaceae</taxon>
        <taxon>Aquirufa</taxon>
    </lineage>
</organism>
<reference evidence="4" key="1">
    <citation type="submission" date="2018-05" db="EMBL/GenBank/DDBJ databases">
        <title>Pseudarcicella sp. HME7025 Genome sequencing and assembly.</title>
        <authorList>
            <person name="Kim H."/>
            <person name="Kang H."/>
            <person name="Joh K."/>
        </authorList>
    </citation>
    <scope>NUCLEOTIDE SEQUENCE [LARGE SCALE GENOMIC DNA]</scope>
    <source>
        <strain evidence="4">HME7025</strain>
    </source>
</reference>